<keyword evidence="6" id="KW-1185">Reference proteome</keyword>
<name>A0A5D0RS71_9RHOB</name>
<dbReference type="SUPFAM" id="SSF53474">
    <property type="entry name" value="alpha/beta-Hydrolases"/>
    <property type="match status" value="1"/>
</dbReference>
<dbReference type="AlphaFoldDB" id="A0A5D0RS71"/>
<dbReference type="GO" id="GO:0016787">
    <property type="term" value="F:hydrolase activity"/>
    <property type="evidence" value="ECO:0007669"/>
    <property type="project" value="UniProtKB-KW"/>
</dbReference>
<keyword evidence="2 5" id="KW-0378">Hydrolase</keyword>
<dbReference type="PROSITE" id="PS01174">
    <property type="entry name" value="LIPASE_GDXG_SER"/>
    <property type="match status" value="1"/>
</dbReference>
<organism evidence="5 6">
    <name type="scientific">Maritimibacter fusiformis</name>
    <dbReference type="NCBI Taxonomy" id="2603819"/>
    <lineage>
        <taxon>Bacteria</taxon>
        <taxon>Pseudomonadati</taxon>
        <taxon>Pseudomonadota</taxon>
        <taxon>Alphaproteobacteria</taxon>
        <taxon>Rhodobacterales</taxon>
        <taxon>Roseobacteraceae</taxon>
        <taxon>Maritimibacter</taxon>
    </lineage>
</organism>
<dbReference type="InterPro" id="IPR029058">
    <property type="entry name" value="AB_hydrolase_fold"/>
</dbReference>
<sequence length="318" mass="34396">MPPTYPFPDPLGEIDEMLATLDQTFPDVTASDPVTLRQLILDRAIAPDNLDDVARIEDVTPEGGPRLRLYHPHGAAEGRPAILYLHGGGFVFCAVEMFDGFCSRMSRETGATVVSVDYRLAPEHPYPAALDDAVAALGWLVDAAPGLGIDPARIVVAGDSAGGNLAAALCLVARDRGLHRIAGQALLYPVIEPNFETEGYRRFGSGHYNTRAAMEYYWRQYLGGDDLPDPPDYAVPIRAGSHAGLPPAVVVLAGRDPLVSEGEAYADALRASGVPLRLRHYPEAFHGFATMMTFPPAEDMRDMLWRDINGFLLTGGAR</sequence>
<evidence type="ECO:0000313" key="5">
    <source>
        <dbReference type="EMBL" id="TYB83381.1"/>
    </source>
</evidence>
<reference evidence="5 6" key="1">
    <citation type="submission" date="2019-08" db="EMBL/GenBank/DDBJ databases">
        <title>Identification of a novel species of the genus Boseongicola.</title>
        <authorList>
            <person name="Zhang X.-Q."/>
        </authorList>
    </citation>
    <scope>NUCLEOTIDE SEQUENCE [LARGE SCALE GENOMIC DNA]</scope>
    <source>
        <strain evidence="5 6">HY14</strain>
    </source>
</reference>
<proteinExistence type="inferred from homology"/>
<evidence type="ECO:0000256" key="2">
    <source>
        <dbReference type="ARBA" id="ARBA00022801"/>
    </source>
</evidence>
<dbReference type="InterPro" id="IPR050300">
    <property type="entry name" value="GDXG_lipolytic_enzyme"/>
</dbReference>
<dbReference type="EMBL" id="VSIY01000003">
    <property type="protein sequence ID" value="TYB83381.1"/>
    <property type="molecule type" value="Genomic_DNA"/>
</dbReference>
<dbReference type="RefSeq" id="WP_148376471.1">
    <property type="nucleotide sequence ID" value="NZ_VSIY01000003.1"/>
</dbReference>
<comment type="caution">
    <text evidence="5">The sequence shown here is derived from an EMBL/GenBank/DDBJ whole genome shotgun (WGS) entry which is preliminary data.</text>
</comment>
<evidence type="ECO:0000313" key="6">
    <source>
        <dbReference type="Proteomes" id="UP000322080"/>
    </source>
</evidence>
<feature type="active site" evidence="3">
    <location>
        <position position="160"/>
    </location>
</feature>
<dbReference type="Proteomes" id="UP000322080">
    <property type="component" value="Unassembled WGS sequence"/>
</dbReference>
<dbReference type="Gene3D" id="3.40.50.1820">
    <property type="entry name" value="alpha/beta hydrolase"/>
    <property type="match status" value="1"/>
</dbReference>
<dbReference type="InterPro" id="IPR033140">
    <property type="entry name" value="Lipase_GDXG_put_SER_AS"/>
</dbReference>
<gene>
    <name evidence="5" type="ORF">FVF75_03240</name>
</gene>
<evidence type="ECO:0000256" key="3">
    <source>
        <dbReference type="PROSITE-ProRule" id="PRU10038"/>
    </source>
</evidence>
<dbReference type="InterPro" id="IPR013094">
    <property type="entry name" value="AB_hydrolase_3"/>
</dbReference>
<dbReference type="PANTHER" id="PTHR48081">
    <property type="entry name" value="AB HYDROLASE SUPERFAMILY PROTEIN C4A8.06C"/>
    <property type="match status" value="1"/>
</dbReference>
<dbReference type="Pfam" id="PF07859">
    <property type="entry name" value="Abhydrolase_3"/>
    <property type="match status" value="1"/>
</dbReference>
<accession>A0A5D0RS71</accession>
<dbReference type="PANTHER" id="PTHR48081:SF8">
    <property type="entry name" value="ALPHA_BETA HYDROLASE FOLD-3 DOMAIN-CONTAINING PROTEIN-RELATED"/>
    <property type="match status" value="1"/>
</dbReference>
<evidence type="ECO:0000259" key="4">
    <source>
        <dbReference type="Pfam" id="PF07859"/>
    </source>
</evidence>
<comment type="similarity">
    <text evidence="1">Belongs to the 'GDXG' lipolytic enzyme family.</text>
</comment>
<feature type="domain" description="Alpha/beta hydrolase fold-3" evidence="4">
    <location>
        <begin position="82"/>
        <end position="289"/>
    </location>
</feature>
<protein>
    <submittedName>
        <fullName evidence="5">Alpha/beta hydrolase</fullName>
    </submittedName>
</protein>
<evidence type="ECO:0000256" key="1">
    <source>
        <dbReference type="ARBA" id="ARBA00010515"/>
    </source>
</evidence>